<proteinExistence type="predicted"/>
<gene>
    <name evidence="5" type="ORF">KCTCHS21_49010</name>
</gene>
<dbReference type="EMBL" id="AP019400">
    <property type="protein sequence ID" value="BBI35502.1"/>
    <property type="molecule type" value="Genomic_DNA"/>
</dbReference>
<reference evidence="5 6" key="1">
    <citation type="submission" date="2019-01" db="EMBL/GenBank/DDBJ databases">
        <title>Complete genome sequence of Cohnella hallensis HS21 isolated from Korean fir (Abies koreana) rhizospheric soil.</title>
        <authorList>
            <person name="Jiang L."/>
            <person name="Kang S.W."/>
            <person name="Kim S."/>
            <person name="Jung J."/>
            <person name="Kim C.Y."/>
            <person name="Kim D.H."/>
            <person name="Kim S.W."/>
            <person name="Lee J."/>
        </authorList>
    </citation>
    <scope>NUCLEOTIDE SEQUENCE [LARGE SCALE GENOMIC DNA]</scope>
    <source>
        <strain evidence="5 6">HS21</strain>
    </source>
</reference>
<dbReference type="InterPro" id="IPR036388">
    <property type="entry name" value="WH-like_DNA-bd_sf"/>
</dbReference>
<dbReference type="CDD" id="cd07377">
    <property type="entry name" value="WHTH_GntR"/>
    <property type="match status" value="1"/>
</dbReference>
<dbReference type="Pfam" id="PF00392">
    <property type="entry name" value="GntR"/>
    <property type="match status" value="1"/>
</dbReference>
<evidence type="ECO:0000259" key="4">
    <source>
        <dbReference type="PROSITE" id="PS50949"/>
    </source>
</evidence>
<dbReference type="KEGG" id="cohn:KCTCHS21_49010"/>
<dbReference type="RefSeq" id="WP_170211442.1">
    <property type="nucleotide sequence ID" value="NZ_AP019400.1"/>
</dbReference>
<dbReference type="PANTHER" id="PTHR38445:SF6">
    <property type="entry name" value="GNTR-FAMILY TRANSCRIPTIONAL REGULATOR"/>
    <property type="match status" value="1"/>
</dbReference>
<dbReference type="SMART" id="SM00345">
    <property type="entry name" value="HTH_GNTR"/>
    <property type="match status" value="1"/>
</dbReference>
<dbReference type="InterPro" id="IPR000524">
    <property type="entry name" value="Tscrpt_reg_HTH_GntR"/>
</dbReference>
<keyword evidence="1" id="KW-0805">Transcription regulation</keyword>
<dbReference type="GO" id="GO:0003677">
    <property type="term" value="F:DNA binding"/>
    <property type="evidence" value="ECO:0007669"/>
    <property type="project" value="UniProtKB-KW"/>
</dbReference>
<evidence type="ECO:0000313" key="5">
    <source>
        <dbReference type="EMBL" id="BBI35502.1"/>
    </source>
</evidence>
<dbReference type="Proteomes" id="UP000289856">
    <property type="component" value="Chromosome"/>
</dbReference>
<dbReference type="Gene3D" id="1.10.10.10">
    <property type="entry name" value="Winged helix-like DNA-binding domain superfamily/Winged helix DNA-binding domain"/>
    <property type="match status" value="1"/>
</dbReference>
<evidence type="ECO:0000256" key="2">
    <source>
        <dbReference type="ARBA" id="ARBA00023125"/>
    </source>
</evidence>
<dbReference type="GO" id="GO:0003700">
    <property type="term" value="F:DNA-binding transcription factor activity"/>
    <property type="evidence" value="ECO:0007669"/>
    <property type="project" value="InterPro"/>
</dbReference>
<keyword evidence="2" id="KW-0238">DNA-binding</keyword>
<evidence type="ECO:0000256" key="1">
    <source>
        <dbReference type="ARBA" id="ARBA00023015"/>
    </source>
</evidence>
<dbReference type="PRINTS" id="PR00035">
    <property type="entry name" value="HTHGNTR"/>
</dbReference>
<accession>A0A3T1DBM7</accession>
<protein>
    <submittedName>
        <fullName evidence="5">GntR family transcriptional regulator</fullName>
    </submittedName>
</protein>
<evidence type="ECO:0000313" key="6">
    <source>
        <dbReference type="Proteomes" id="UP000289856"/>
    </source>
</evidence>
<name>A0A3T1DBM7_9BACL</name>
<dbReference type="AlphaFoldDB" id="A0A3T1DBM7"/>
<dbReference type="PROSITE" id="PS50949">
    <property type="entry name" value="HTH_GNTR"/>
    <property type="match status" value="1"/>
</dbReference>
<keyword evidence="3" id="KW-0804">Transcription</keyword>
<evidence type="ECO:0000256" key="3">
    <source>
        <dbReference type="ARBA" id="ARBA00023163"/>
    </source>
</evidence>
<sequence>MHVLNFYELKLNNREPVYLQTVMYVKRQILLRKAVSGDKLPSRREIAAQLNINPNTVQKAFKLMEEEGFVHTSSTQGSVIFVNEAIFSQIEEELTRELVKSFVDSAKEIQLSFKSVVELISEHWK</sequence>
<dbReference type="SUPFAM" id="SSF46785">
    <property type="entry name" value="Winged helix' DNA-binding domain"/>
    <property type="match status" value="1"/>
</dbReference>
<keyword evidence="6" id="KW-1185">Reference proteome</keyword>
<dbReference type="InterPro" id="IPR036390">
    <property type="entry name" value="WH_DNA-bd_sf"/>
</dbReference>
<dbReference type="PANTHER" id="PTHR38445">
    <property type="entry name" value="HTH-TYPE TRANSCRIPTIONAL REPRESSOR YTRA"/>
    <property type="match status" value="1"/>
</dbReference>
<organism evidence="5 6">
    <name type="scientific">Cohnella abietis</name>
    <dbReference type="NCBI Taxonomy" id="2507935"/>
    <lineage>
        <taxon>Bacteria</taxon>
        <taxon>Bacillati</taxon>
        <taxon>Bacillota</taxon>
        <taxon>Bacilli</taxon>
        <taxon>Bacillales</taxon>
        <taxon>Paenibacillaceae</taxon>
        <taxon>Cohnella</taxon>
    </lineage>
</organism>
<feature type="domain" description="HTH gntR-type" evidence="4">
    <location>
        <begin position="15"/>
        <end position="83"/>
    </location>
</feature>